<dbReference type="NCBIfam" id="NF007112">
    <property type="entry name" value="PRK09561.1"/>
    <property type="match status" value="1"/>
</dbReference>
<organism evidence="7 8">
    <name type="scientific">Roseospira goensis</name>
    <dbReference type="NCBI Taxonomy" id="391922"/>
    <lineage>
        <taxon>Bacteria</taxon>
        <taxon>Pseudomonadati</taxon>
        <taxon>Pseudomonadota</taxon>
        <taxon>Alphaproteobacteria</taxon>
        <taxon>Rhodospirillales</taxon>
        <taxon>Rhodospirillaceae</taxon>
        <taxon>Roseospira</taxon>
    </lineage>
</organism>
<accession>A0A7W6S218</accession>
<dbReference type="AlphaFoldDB" id="A0A7W6S218"/>
<keyword evidence="6" id="KW-0050">Antiport</keyword>
<feature type="transmembrane region" description="Helical" evidence="6">
    <location>
        <begin position="61"/>
        <end position="81"/>
    </location>
</feature>
<dbReference type="Gene3D" id="1.20.1530.10">
    <property type="entry name" value="Na+/H+ antiporter like domain"/>
    <property type="match status" value="1"/>
</dbReference>
<feature type="transmembrane region" description="Helical" evidence="6">
    <location>
        <begin position="93"/>
        <end position="116"/>
    </location>
</feature>
<evidence type="ECO:0000256" key="2">
    <source>
        <dbReference type="ARBA" id="ARBA00022475"/>
    </source>
</evidence>
<keyword evidence="6" id="KW-0739">Sodium transport</keyword>
<dbReference type="PANTHER" id="PTHR30341">
    <property type="entry name" value="SODIUM ION/PROTON ANTIPORTER NHAA-RELATED"/>
    <property type="match status" value="1"/>
</dbReference>
<sequence>MPPLNAIRAFLRLEAAGGIILILAAILALAVANSPLAAAYTKFFETHLIIGFGPYTLDKALIHWVNDGLMAVFFLLVGLEIKREVMRGELSTPAKAALPVIAAIGGMAAPALVYVLFNLGDAVTLRGWAIPAATDIAFALGILMLLGSRAPLSLKIFLTALAIIDDLGAIVIIALFYTDDLSMVALTLGLVCVAALILMNVAGVRKTAPYVIVGIILWVCVLKSGVHATLAGVALALAIPLGERGKDYRDLAGDMEHGLHPWVAYAILPVFAFANAGVSLQGLTLADLMAPVPLGIALGLFVGKQAGVMGAIWLGMKARLCRPPEDVTWVHIYGVALLTGIGFTMSLFIGTLGFEHYPQYADDVRLGVLGGSVLSGLAGYLVLRLVARPALAVGATPAADPRPAE</sequence>
<dbReference type="InterPro" id="IPR004670">
    <property type="entry name" value="NhaA"/>
</dbReference>
<dbReference type="PANTHER" id="PTHR30341:SF0">
    <property type="entry name" value="NA(+)_H(+) ANTIPORTER NHAA"/>
    <property type="match status" value="1"/>
</dbReference>
<name>A0A7W6S218_9PROT</name>
<proteinExistence type="inferred from homology"/>
<gene>
    <name evidence="6" type="primary">nhaA</name>
    <name evidence="7" type="ORF">GGD88_003229</name>
</gene>
<comment type="similarity">
    <text evidence="6">Belongs to the NhaA Na(+)/H(+) (TC 2.A.33) antiporter family.</text>
</comment>
<dbReference type="GO" id="GO:0005886">
    <property type="term" value="C:plasma membrane"/>
    <property type="evidence" value="ECO:0007669"/>
    <property type="project" value="UniProtKB-SubCell"/>
</dbReference>
<feature type="transmembrane region" description="Helical" evidence="6">
    <location>
        <begin position="210"/>
        <end position="239"/>
    </location>
</feature>
<evidence type="ECO:0000256" key="1">
    <source>
        <dbReference type="ARBA" id="ARBA00004429"/>
    </source>
</evidence>
<dbReference type="GO" id="GO:0006885">
    <property type="term" value="P:regulation of pH"/>
    <property type="evidence" value="ECO:0007669"/>
    <property type="project" value="UniProtKB-UniRule"/>
</dbReference>
<evidence type="ECO:0000313" key="8">
    <source>
        <dbReference type="Proteomes" id="UP000555728"/>
    </source>
</evidence>
<dbReference type="EMBL" id="JACIGI010000038">
    <property type="protein sequence ID" value="MBB4287480.1"/>
    <property type="molecule type" value="Genomic_DNA"/>
</dbReference>
<comment type="function">
    <text evidence="6">Na(+)/H(+) antiporter that extrudes sodium in exchange for external protons.</text>
</comment>
<evidence type="ECO:0000313" key="7">
    <source>
        <dbReference type="EMBL" id="MBB4287480.1"/>
    </source>
</evidence>
<feature type="transmembrane region" description="Helical" evidence="6">
    <location>
        <begin position="156"/>
        <end position="177"/>
    </location>
</feature>
<feature type="transmembrane region" description="Helical" evidence="6">
    <location>
        <begin position="259"/>
        <end position="280"/>
    </location>
</feature>
<dbReference type="Pfam" id="PF06965">
    <property type="entry name" value="Na_H_antiport_1"/>
    <property type="match status" value="1"/>
</dbReference>
<dbReference type="GO" id="GO:0015385">
    <property type="term" value="F:sodium:proton antiporter activity"/>
    <property type="evidence" value="ECO:0007669"/>
    <property type="project" value="UniProtKB-UniRule"/>
</dbReference>
<keyword evidence="2 6" id="KW-1003">Cell membrane</keyword>
<feature type="transmembrane region" description="Helical" evidence="6">
    <location>
        <begin position="128"/>
        <end position="147"/>
    </location>
</feature>
<evidence type="ECO:0000256" key="4">
    <source>
        <dbReference type="ARBA" id="ARBA00022989"/>
    </source>
</evidence>
<keyword evidence="8" id="KW-1185">Reference proteome</keyword>
<dbReference type="RefSeq" id="WP_184437264.1">
    <property type="nucleotide sequence ID" value="NZ_JACIGI010000038.1"/>
</dbReference>
<reference evidence="7 8" key="1">
    <citation type="submission" date="2020-08" db="EMBL/GenBank/DDBJ databases">
        <title>Genome sequencing of Purple Non-Sulfur Bacteria from various extreme environments.</title>
        <authorList>
            <person name="Mayer M."/>
        </authorList>
    </citation>
    <scope>NUCLEOTIDE SEQUENCE [LARGE SCALE GENOMIC DNA]</scope>
    <source>
        <strain evidence="7 8">JA135</strain>
    </source>
</reference>
<protein>
    <recommendedName>
        <fullName evidence="6">Na(+)/H(+) antiporter NhaA</fullName>
    </recommendedName>
    <alternativeName>
        <fullName evidence="6">Sodium/proton antiporter NhaA</fullName>
    </alternativeName>
</protein>
<keyword evidence="6" id="KW-0813">Transport</keyword>
<dbReference type="NCBIfam" id="NF007111">
    <property type="entry name" value="PRK09560.1"/>
    <property type="match status" value="1"/>
</dbReference>
<dbReference type="HAMAP" id="MF_01844">
    <property type="entry name" value="NhaA"/>
    <property type="match status" value="1"/>
</dbReference>
<comment type="subcellular location">
    <subcellularLocation>
        <location evidence="1">Cell inner membrane</location>
        <topology evidence="1">Multi-pass membrane protein</topology>
    </subcellularLocation>
    <subcellularLocation>
        <location evidence="6">Cell membrane</location>
        <topology evidence="6">Multi-pass membrane protein</topology>
    </subcellularLocation>
</comment>
<feature type="transmembrane region" description="Helical" evidence="6">
    <location>
        <begin position="328"/>
        <end position="354"/>
    </location>
</feature>
<comment type="caution">
    <text evidence="7">The sequence shown here is derived from an EMBL/GenBank/DDBJ whole genome shotgun (WGS) entry which is preliminary data.</text>
</comment>
<dbReference type="Proteomes" id="UP000555728">
    <property type="component" value="Unassembled WGS sequence"/>
</dbReference>
<keyword evidence="3 6" id="KW-0812">Transmembrane</keyword>
<dbReference type="InterPro" id="IPR023171">
    <property type="entry name" value="Na/H_antiporter_dom_sf"/>
</dbReference>
<evidence type="ECO:0000256" key="5">
    <source>
        <dbReference type="ARBA" id="ARBA00023136"/>
    </source>
</evidence>
<keyword evidence="6" id="KW-0406">Ion transport</keyword>
<keyword evidence="6" id="KW-0915">Sodium</keyword>
<dbReference type="NCBIfam" id="TIGR00773">
    <property type="entry name" value="NhaA"/>
    <property type="match status" value="1"/>
</dbReference>
<comment type="catalytic activity">
    <reaction evidence="6">
        <text>Na(+)(in) + 2 H(+)(out) = Na(+)(out) + 2 H(+)(in)</text>
        <dbReference type="Rhea" id="RHEA:29251"/>
        <dbReference type="ChEBI" id="CHEBI:15378"/>
        <dbReference type="ChEBI" id="CHEBI:29101"/>
    </reaction>
</comment>
<evidence type="ECO:0000256" key="3">
    <source>
        <dbReference type="ARBA" id="ARBA00022692"/>
    </source>
</evidence>
<feature type="transmembrane region" description="Helical" evidence="6">
    <location>
        <begin position="292"/>
        <end position="316"/>
    </location>
</feature>
<keyword evidence="4 6" id="KW-1133">Transmembrane helix</keyword>
<keyword evidence="5 6" id="KW-0472">Membrane</keyword>
<evidence type="ECO:0000256" key="6">
    <source>
        <dbReference type="HAMAP-Rule" id="MF_01844"/>
    </source>
</evidence>
<feature type="transmembrane region" description="Helical" evidence="6">
    <location>
        <begin position="183"/>
        <end position="203"/>
    </location>
</feature>
<feature type="transmembrane region" description="Helical" evidence="6">
    <location>
        <begin position="366"/>
        <end position="387"/>
    </location>
</feature>